<comment type="subcellular location">
    <subcellularLocation>
        <location evidence="2">Membrane</location>
    </subcellularLocation>
</comment>
<dbReference type="GO" id="GO:0005506">
    <property type="term" value="F:iron ion binding"/>
    <property type="evidence" value="ECO:0007669"/>
    <property type="project" value="InterPro"/>
</dbReference>
<dbReference type="InterPro" id="IPR001128">
    <property type="entry name" value="Cyt_P450"/>
</dbReference>
<dbReference type="InterPro" id="IPR036396">
    <property type="entry name" value="Cyt_P450_sf"/>
</dbReference>
<keyword evidence="11" id="KW-0503">Monooxygenase</keyword>
<keyword evidence="5" id="KW-0349">Heme</keyword>
<comment type="similarity">
    <text evidence="4">Belongs to the cytochrome P450 family.</text>
</comment>
<evidence type="ECO:0000256" key="11">
    <source>
        <dbReference type="ARBA" id="ARBA00023033"/>
    </source>
</evidence>
<evidence type="ECO:0000256" key="8">
    <source>
        <dbReference type="ARBA" id="ARBA00022989"/>
    </source>
</evidence>
<evidence type="ECO:0000256" key="5">
    <source>
        <dbReference type="ARBA" id="ARBA00022617"/>
    </source>
</evidence>
<dbReference type="STRING" id="1076256.A0A2H3B2Y3"/>
<keyword evidence="7" id="KW-0479">Metal-binding</keyword>
<evidence type="ECO:0000256" key="9">
    <source>
        <dbReference type="ARBA" id="ARBA00023002"/>
    </source>
</evidence>
<dbReference type="PANTHER" id="PTHR24305">
    <property type="entry name" value="CYTOCHROME P450"/>
    <property type="match status" value="1"/>
</dbReference>
<keyword evidence="12" id="KW-0472">Membrane</keyword>
<dbReference type="PRINTS" id="PR00385">
    <property type="entry name" value="P450"/>
</dbReference>
<gene>
    <name evidence="13" type="ORF">ARMSODRAFT_517945</name>
</gene>
<evidence type="ECO:0000256" key="7">
    <source>
        <dbReference type="ARBA" id="ARBA00022723"/>
    </source>
</evidence>
<evidence type="ECO:0000256" key="6">
    <source>
        <dbReference type="ARBA" id="ARBA00022692"/>
    </source>
</evidence>
<dbReference type="EMBL" id="KZ293454">
    <property type="protein sequence ID" value="PBK64060.1"/>
    <property type="molecule type" value="Genomic_DNA"/>
</dbReference>
<dbReference type="Gene3D" id="1.10.630.10">
    <property type="entry name" value="Cytochrome P450"/>
    <property type="match status" value="1"/>
</dbReference>
<dbReference type="SUPFAM" id="SSF48264">
    <property type="entry name" value="Cytochrome P450"/>
    <property type="match status" value="1"/>
</dbReference>
<proteinExistence type="inferred from homology"/>
<accession>A0A2H3B2Y3</accession>
<evidence type="ECO:0000313" key="14">
    <source>
        <dbReference type="Proteomes" id="UP000218334"/>
    </source>
</evidence>
<dbReference type="GO" id="GO:0016020">
    <property type="term" value="C:membrane"/>
    <property type="evidence" value="ECO:0007669"/>
    <property type="project" value="UniProtKB-SubCell"/>
</dbReference>
<keyword evidence="8" id="KW-1133">Transmembrane helix</keyword>
<keyword evidence="6" id="KW-0812">Transmembrane</keyword>
<evidence type="ECO:0000256" key="2">
    <source>
        <dbReference type="ARBA" id="ARBA00004370"/>
    </source>
</evidence>
<dbReference type="PANTHER" id="PTHR24305:SF166">
    <property type="entry name" value="CYTOCHROME P450 12A4, MITOCHONDRIAL-RELATED"/>
    <property type="match status" value="1"/>
</dbReference>
<dbReference type="PRINTS" id="PR00465">
    <property type="entry name" value="EP450IV"/>
</dbReference>
<dbReference type="GO" id="GO:0016705">
    <property type="term" value="F:oxidoreductase activity, acting on paired donors, with incorporation or reduction of molecular oxygen"/>
    <property type="evidence" value="ECO:0007669"/>
    <property type="project" value="InterPro"/>
</dbReference>
<comment type="cofactor">
    <cofactor evidence="1">
        <name>heme</name>
        <dbReference type="ChEBI" id="CHEBI:30413"/>
    </cofactor>
</comment>
<protein>
    <submittedName>
        <fullName evidence="13">Cytochrome P450</fullName>
    </submittedName>
</protein>
<name>A0A2H3B2Y3_9AGAR</name>
<evidence type="ECO:0000256" key="4">
    <source>
        <dbReference type="ARBA" id="ARBA00010617"/>
    </source>
</evidence>
<sequence length="247" mass="27910">MSLSLCLIERLPKWIIKFMVNHSPAPQFSYIRNSGAVIGHITTHLLNDKADDATAGKRQKDFKDIMSLLIQEKSSIDPKTRLNDDEVLTLMNGMLFAGHETNGTTLGWLLLELTKAPVIQQKLRTETRANRALSNRSDLVPSDLDTMPYLNAVLKETLRFHPISYNSPRIASRDDVLPSRTYIISPIAGYNRNKDVFGADAHAFNPERYWIAMLSVMLKFCWGCTAICSRLLADLNLVWKTGMRSQS</sequence>
<dbReference type="Proteomes" id="UP000218334">
    <property type="component" value="Unassembled WGS sequence"/>
</dbReference>
<evidence type="ECO:0000313" key="13">
    <source>
        <dbReference type="EMBL" id="PBK64060.1"/>
    </source>
</evidence>
<dbReference type="AlphaFoldDB" id="A0A2H3B2Y3"/>
<evidence type="ECO:0000256" key="1">
    <source>
        <dbReference type="ARBA" id="ARBA00001971"/>
    </source>
</evidence>
<dbReference type="InterPro" id="IPR002403">
    <property type="entry name" value="Cyt_P450_E_grp-IV"/>
</dbReference>
<comment type="pathway">
    <text evidence="3">Secondary metabolite biosynthesis; terpenoid biosynthesis.</text>
</comment>
<dbReference type="InterPro" id="IPR050121">
    <property type="entry name" value="Cytochrome_P450_monoxygenase"/>
</dbReference>
<reference evidence="14" key="1">
    <citation type="journal article" date="2017" name="Nat. Ecol. Evol.">
        <title>Genome expansion and lineage-specific genetic innovations in the forest pathogenic fungi Armillaria.</title>
        <authorList>
            <person name="Sipos G."/>
            <person name="Prasanna A.N."/>
            <person name="Walter M.C."/>
            <person name="O'Connor E."/>
            <person name="Balint B."/>
            <person name="Krizsan K."/>
            <person name="Kiss B."/>
            <person name="Hess J."/>
            <person name="Varga T."/>
            <person name="Slot J."/>
            <person name="Riley R."/>
            <person name="Boka B."/>
            <person name="Rigling D."/>
            <person name="Barry K."/>
            <person name="Lee J."/>
            <person name="Mihaltcheva S."/>
            <person name="LaButti K."/>
            <person name="Lipzen A."/>
            <person name="Waldron R."/>
            <person name="Moloney N.M."/>
            <person name="Sperisen C."/>
            <person name="Kredics L."/>
            <person name="Vagvoelgyi C."/>
            <person name="Patrignani A."/>
            <person name="Fitzpatrick D."/>
            <person name="Nagy I."/>
            <person name="Doyle S."/>
            <person name="Anderson J.B."/>
            <person name="Grigoriev I.V."/>
            <person name="Gueldener U."/>
            <person name="Muensterkoetter M."/>
            <person name="Nagy L.G."/>
        </authorList>
    </citation>
    <scope>NUCLEOTIDE SEQUENCE [LARGE SCALE GENOMIC DNA]</scope>
    <source>
        <strain evidence="14">28-4</strain>
    </source>
</reference>
<organism evidence="13 14">
    <name type="scientific">Armillaria solidipes</name>
    <dbReference type="NCBI Taxonomy" id="1076256"/>
    <lineage>
        <taxon>Eukaryota</taxon>
        <taxon>Fungi</taxon>
        <taxon>Dikarya</taxon>
        <taxon>Basidiomycota</taxon>
        <taxon>Agaricomycotina</taxon>
        <taxon>Agaricomycetes</taxon>
        <taxon>Agaricomycetidae</taxon>
        <taxon>Agaricales</taxon>
        <taxon>Marasmiineae</taxon>
        <taxon>Physalacriaceae</taxon>
        <taxon>Armillaria</taxon>
    </lineage>
</organism>
<keyword evidence="10" id="KW-0408">Iron</keyword>
<dbReference type="Pfam" id="PF00067">
    <property type="entry name" value="p450"/>
    <property type="match status" value="1"/>
</dbReference>
<evidence type="ECO:0000256" key="3">
    <source>
        <dbReference type="ARBA" id="ARBA00004721"/>
    </source>
</evidence>
<keyword evidence="14" id="KW-1185">Reference proteome</keyword>
<evidence type="ECO:0000256" key="10">
    <source>
        <dbReference type="ARBA" id="ARBA00023004"/>
    </source>
</evidence>
<dbReference type="GO" id="GO:0004497">
    <property type="term" value="F:monooxygenase activity"/>
    <property type="evidence" value="ECO:0007669"/>
    <property type="project" value="UniProtKB-KW"/>
</dbReference>
<dbReference type="GO" id="GO:0020037">
    <property type="term" value="F:heme binding"/>
    <property type="evidence" value="ECO:0007669"/>
    <property type="project" value="InterPro"/>
</dbReference>
<evidence type="ECO:0000256" key="12">
    <source>
        <dbReference type="ARBA" id="ARBA00023136"/>
    </source>
</evidence>
<keyword evidence="9" id="KW-0560">Oxidoreductase</keyword>